<accession>A0A7R7EIM0</accession>
<evidence type="ECO:0000256" key="2">
    <source>
        <dbReference type="ARBA" id="ARBA00023125"/>
    </source>
</evidence>
<dbReference type="PROSITE" id="PS01124">
    <property type="entry name" value="HTH_ARAC_FAMILY_2"/>
    <property type="match status" value="1"/>
</dbReference>
<keyword evidence="2" id="KW-0238">DNA-binding</keyword>
<dbReference type="PANTHER" id="PTHR43280:SF28">
    <property type="entry name" value="HTH-TYPE TRANSCRIPTIONAL ACTIVATOR RHAS"/>
    <property type="match status" value="1"/>
</dbReference>
<dbReference type="PANTHER" id="PTHR43280">
    <property type="entry name" value="ARAC-FAMILY TRANSCRIPTIONAL REGULATOR"/>
    <property type="match status" value="1"/>
</dbReference>
<dbReference type="SUPFAM" id="SSF51215">
    <property type="entry name" value="Regulatory protein AraC"/>
    <property type="match status" value="1"/>
</dbReference>
<dbReference type="InterPro" id="IPR037923">
    <property type="entry name" value="HTH-like"/>
</dbReference>
<gene>
    <name evidence="5" type="ORF">bsdtb5_04270</name>
</gene>
<dbReference type="InterPro" id="IPR018062">
    <property type="entry name" value="HTH_AraC-typ_CS"/>
</dbReference>
<proteinExistence type="predicted"/>
<dbReference type="InterPro" id="IPR003313">
    <property type="entry name" value="AraC-bd"/>
</dbReference>
<evidence type="ECO:0000256" key="1">
    <source>
        <dbReference type="ARBA" id="ARBA00023015"/>
    </source>
</evidence>
<protein>
    <submittedName>
        <fullName evidence="5">AraC family transcriptional regulator</fullName>
    </submittedName>
</protein>
<dbReference type="RefSeq" id="WP_271714427.1">
    <property type="nucleotide sequence ID" value="NZ_AP024169.1"/>
</dbReference>
<dbReference type="Proteomes" id="UP000595897">
    <property type="component" value="Chromosome"/>
</dbReference>
<dbReference type="GO" id="GO:0003700">
    <property type="term" value="F:DNA-binding transcription factor activity"/>
    <property type="evidence" value="ECO:0007669"/>
    <property type="project" value="InterPro"/>
</dbReference>
<dbReference type="EMBL" id="AP024169">
    <property type="protein sequence ID" value="BCN29132.1"/>
    <property type="molecule type" value="Genomic_DNA"/>
</dbReference>
<evidence type="ECO:0000313" key="6">
    <source>
        <dbReference type="Proteomes" id="UP000595897"/>
    </source>
</evidence>
<dbReference type="PRINTS" id="PR00032">
    <property type="entry name" value="HTHARAC"/>
</dbReference>
<name>A0A7R7EIM0_9FIRM</name>
<feature type="domain" description="HTH araC/xylS-type" evidence="4">
    <location>
        <begin position="221"/>
        <end position="318"/>
    </location>
</feature>
<dbReference type="InterPro" id="IPR020449">
    <property type="entry name" value="Tscrpt_reg_AraC-type_HTH"/>
</dbReference>
<dbReference type="KEGG" id="ahb:bsdtb5_04270"/>
<keyword evidence="1" id="KW-0805">Transcription regulation</keyword>
<dbReference type="Gene3D" id="2.60.120.10">
    <property type="entry name" value="Jelly Rolls"/>
    <property type="match status" value="1"/>
</dbReference>
<dbReference type="Gene3D" id="1.10.10.60">
    <property type="entry name" value="Homeodomain-like"/>
    <property type="match status" value="2"/>
</dbReference>
<evidence type="ECO:0000256" key="3">
    <source>
        <dbReference type="ARBA" id="ARBA00023163"/>
    </source>
</evidence>
<keyword evidence="3" id="KW-0804">Transcription</keyword>
<dbReference type="InterPro" id="IPR014710">
    <property type="entry name" value="RmlC-like_jellyroll"/>
</dbReference>
<sequence>MNGAILQQLQRITPEEQEILDGRNEIDRERYMDTSDMIVDSKKLLESGRLIWVRTHTRFVHFPKHKHNYVEVIYMCSGKTHHRIDGDEVILNQGELLFLNQNATQEILPASKEDIAINFIILPEFFDQALHMMEEEENLIRDFVIGCLCSDDRYTSYLHFKVSDILPIQNLIENLIWTIMNNQQNKRSINQITMGLLFLQLMNHTDKVTAGKDYIEQEIMLTVLRYIEENYKDGELSELAHHMNYDLYWLSRMIKKLTGKNYTELLQTKRLNQAAYYLQHTTLTIADIGLSVGYDNLSYFYRIFKQKYRMSPKEYRTQFSKK</sequence>
<keyword evidence="6" id="KW-1185">Reference proteome</keyword>
<dbReference type="SMART" id="SM00342">
    <property type="entry name" value="HTH_ARAC"/>
    <property type="match status" value="1"/>
</dbReference>
<dbReference type="PROSITE" id="PS00041">
    <property type="entry name" value="HTH_ARAC_FAMILY_1"/>
    <property type="match status" value="1"/>
</dbReference>
<dbReference type="GO" id="GO:0043565">
    <property type="term" value="F:sequence-specific DNA binding"/>
    <property type="evidence" value="ECO:0007669"/>
    <property type="project" value="InterPro"/>
</dbReference>
<reference evidence="5 6" key="1">
    <citation type="submission" date="2020-11" db="EMBL/GenBank/DDBJ databases">
        <title>Draft genome sequencing of a Lachnospiraceae strain isolated from anoxic soil subjected to BSD treatment.</title>
        <authorList>
            <person name="Uek A."/>
            <person name="Tonouchi A."/>
        </authorList>
    </citation>
    <scope>NUCLEOTIDE SEQUENCE [LARGE SCALE GENOMIC DNA]</scope>
    <source>
        <strain evidence="5 6">TB5</strain>
    </source>
</reference>
<dbReference type="SUPFAM" id="SSF46689">
    <property type="entry name" value="Homeodomain-like"/>
    <property type="match status" value="1"/>
</dbReference>
<evidence type="ECO:0000313" key="5">
    <source>
        <dbReference type="EMBL" id="BCN29132.1"/>
    </source>
</evidence>
<organism evidence="5 6">
    <name type="scientific">Anaeromicropila herbilytica</name>
    <dbReference type="NCBI Taxonomy" id="2785025"/>
    <lineage>
        <taxon>Bacteria</taxon>
        <taxon>Bacillati</taxon>
        <taxon>Bacillota</taxon>
        <taxon>Clostridia</taxon>
        <taxon>Lachnospirales</taxon>
        <taxon>Lachnospiraceae</taxon>
        <taxon>Anaeromicropila</taxon>
    </lineage>
</organism>
<dbReference type="AlphaFoldDB" id="A0A7R7EIM0"/>
<dbReference type="InterPro" id="IPR018060">
    <property type="entry name" value="HTH_AraC"/>
</dbReference>
<dbReference type="Pfam" id="PF12833">
    <property type="entry name" value="HTH_18"/>
    <property type="match status" value="1"/>
</dbReference>
<evidence type="ECO:0000259" key="4">
    <source>
        <dbReference type="PROSITE" id="PS01124"/>
    </source>
</evidence>
<dbReference type="InterPro" id="IPR009057">
    <property type="entry name" value="Homeodomain-like_sf"/>
</dbReference>
<dbReference type="Pfam" id="PF02311">
    <property type="entry name" value="AraC_binding"/>
    <property type="match status" value="1"/>
</dbReference>